<dbReference type="InterPro" id="IPR029058">
    <property type="entry name" value="AB_hydrolase_fold"/>
</dbReference>
<dbReference type="EC" id="3.1.1.83" evidence="3"/>
<dbReference type="PANTHER" id="PTHR48081:SF8">
    <property type="entry name" value="ALPHA_BETA HYDROLASE FOLD-3 DOMAIN-CONTAINING PROTEIN-RELATED"/>
    <property type="match status" value="1"/>
</dbReference>
<dbReference type="AlphaFoldDB" id="A0A1E3A694"/>
<keyword evidence="1 3" id="KW-0378">Hydrolase</keyword>
<keyword evidence="4" id="KW-0503">Monooxygenase</keyword>
<dbReference type="RefSeq" id="WP_069154820.1">
    <property type="nucleotide sequence ID" value="NZ_DBFYTW010000038.1"/>
</dbReference>
<sequence length="310" mass="35220">MALFDKSMNTLKKNKEQEQNQNLMKLIKRVHSVVENTDIEKHRQSQDYFGALLGSSKDMDICPVEVEGMHCEWVRTNRVHMKKYVILYCHGGGYSTGSCVYARTLTTKLAASTSMDVFCFDYRLAPEFPYPAAMEDAMKAWNYLMLLGYGSRDVIVMGDSAGGNMALSLVVKLKEQERLMPRGIVLLSPWTDLTASGKTHESRAELDPVLDEEYLKQMTENYAAGQDYEDPLISPLFADLTGFPSTYIQVGDNEVLLSDSTMLHKKMIKANVPVRLDVFKGMWHVFQMSPFKTAYEAMDQCAEFIFDICR</sequence>
<organism evidence="3 5">
    <name type="scientific">Eisenbergiella tayi</name>
    <dbReference type="NCBI Taxonomy" id="1432052"/>
    <lineage>
        <taxon>Bacteria</taxon>
        <taxon>Bacillati</taxon>
        <taxon>Bacillota</taxon>
        <taxon>Clostridia</taxon>
        <taxon>Lachnospirales</taxon>
        <taxon>Lachnospiraceae</taxon>
        <taxon>Eisenbergiella</taxon>
    </lineage>
</organism>
<evidence type="ECO:0000256" key="1">
    <source>
        <dbReference type="ARBA" id="ARBA00022801"/>
    </source>
</evidence>
<proteinExistence type="predicted"/>
<evidence type="ECO:0000313" key="3">
    <source>
        <dbReference type="EMBL" id="ODM04292.1"/>
    </source>
</evidence>
<evidence type="ECO:0000313" key="6">
    <source>
        <dbReference type="Proteomes" id="UP000094869"/>
    </source>
</evidence>
<dbReference type="Gene3D" id="3.40.50.1820">
    <property type="entry name" value="alpha/beta hydrolase"/>
    <property type="match status" value="1"/>
</dbReference>
<accession>A0A1E3A694</accession>
<evidence type="ECO:0000313" key="5">
    <source>
        <dbReference type="Proteomes" id="UP000094067"/>
    </source>
</evidence>
<reference evidence="3 5" key="1">
    <citation type="submission" date="2016-07" db="EMBL/GenBank/DDBJ databases">
        <title>Characterization of isolates of Eisenbergiella tayi derived from blood cultures, using whole genome sequencing.</title>
        <authorList>
            <person name="Burdz T."/>
            <person name="Wiebe D."/>
            <person name="Huynh C."/>
            <person name="Bernard K."/>
        </authorList>
    </citation>
    <scope>NUCLEOTIDE SEQUENCE [LARGE SCALE GENOMIC DNA]</scope>
    <source>
        <strain evidence="3 5">NML 110608</strain>
    </source>
</reference>
<dbReference type="Pfam" id="PF07859">
    <property type="entry name" value="Abhydrolase_3"/>
    <property type="match status" value="1"/>
</dbReference>
<keyword evidence="6" id="KW-1185">Reference proteome</keyword>
<keyword evidence="4" id="KW-0560">Oxidoreductase</keyword>
<dbReference type="EMBL" id="MCGH01000003">
    <property type="protein sequence ID" value="ODM04292.1"/>
    <property type="molecule type" value="Genomic_DNA"/>
</dbReference>
<dbReference type="InterPro" id="IPR013094">
    <property type="entry name" value="AB_hydrolase_3"/>
</dbReference>
<name>A0A1E3A694_9FIRM</name>
<evidence type="ECO:0000313" key="4">
    <source>
        <dbReference type="EMBL" id="ODR58701.1"/>
    </source>
</evidence>
<comment type="caution">
    <text evidence="3">The sequence shown here is derived from an EMBL/GenBank/DDBJ whole genome shotgun (WGS) entry which is preliminary data.</text>
</comment>
<evidence type="ECO:0000259" key="2">
    <source>
        <dbReference type="Pfam" id="PF07859"/>
    </source>
</evidence>
<protein>
    <submittedName>
        <fullName evidence="4">Monooxygenase</fullName>
    </submittedName>
    <submittedName>
        <fullName evidence="3">Monoterpene epsilon-lactone hydrolase</fullName>
        <ecNumber evidence="3">3.1.1.83</ecNumber>
    </submittedName>
</protein>
<gene>
    <name evidence="3" type="primary">mlhB</name>
    <name evidence="3" type="ORF">BEI61_05096</name>
    <name evidence="4" type="ORF">BEI63_08345</name>
</gene>
<dbReference type="PANTHER" id="PTHR48081">
    <property type="entry name" value="AB HYDROLASE SUPERFAMILY PROTEIN C4A8.06C"/>
    <property type="match status" value="1"/>
</dbReference>
<dbReference type="GO" id="GO:0004497">
    <property type="term" value="F:monooxygenase activity"/>
    <property type="evidence" value="ECO:0007669"/>
    <property type="project" value="UniProtKB-KW"/>
</dbReference>
<reference evidence="4 6" key="2">
    <citation type="submission" date="2016-08" db="EMBL/GenBank/DDBJ databases">
        <title>Characterization of Isolates of Eisenbergiella tayi Derived from Blood Cultures, Using Whole Genome Sequencing.</title>
        <authorList>
            <person name="Bernier A.-M."/>
            <person name="Burdz T."/>
            <person name="Wiebe D."/>
            <person name="Bernard K."/>
        </authorList>
    </citation>
    <scope>NUCLEOTIDE SEQUENCE [LARGE SCALE GENOMIC DNA]</scope>
    <source>
        <strain evidence="4 6">NML120146</strain>
    </source>
</reference>
<dbReference type="EMBL" id="MEHD01000019">
    <property type="protein sequence ID" value="ODR58701.1"/>
    <property type="molecule type" value="Genomic_DNA"/>
</dbReference>
<feature type="domain" description="Alpha/beta hydrolase fold-3" evidence="2">
    <location>
        <begin position="86"/>
        <end position="287"/>
    </location>
</feature>
<dbReference type="GO" id="GO:0016787">
    <property type="term" value="F:hydrolase activity"/>
    <property type="evidence" value="ECO:0007669"/>
    <property type="project" value="UniProtKB-KW"/>
</dbReference>
<dbReference type="InterPro" id="IPR050300">
    <property type="entry name" value="GDXG_lipolytic_enzyme"/>
</dbReference>
<dbReference type="Proteomes" id="UP000094067">
    <property type="component" value="Unassembled WGS sequence"/>
</dbReference>
<dbReference type="PATRIC" id="fig|1432052.4.peg.5664"/>
<dbReference type="SUPFAM" id="SSF53474">
    <property type="entry name" value="alpha/beta-Hydrolases"/>
    <property type="match status" value="1"/>
</dbReference>
<dbReference type="Proteomes" id="UP000094869">
    <property type="component" value="Unassembled WGS sequence"/>
</dbReference>